<protein>
    <submittedName>
        <fullName evidence="1">Pseudaminic acid cytidylyltransferase</fullName>
        <ecNumber evidence="1">2.7.7.81</ecNumber>
    </submittedName>
</protein>
<gene>
    <name evidence="1" type="primary">pseF</name>
    <name evidence="1" type="ORF">I4W93_001285</name>
</gene>
<proteinExistence type="predicted"/>
<keyword evidence="2" id="KW-1185">Reference proteome</keyword>
<dbReference type="Proteomes" id="UP000663814">
    <property type="component" value="Unassembled WGS sequence"/>
</dbReference>
<dbReference type="GO" id="GO:0016779">
    <property type="term" value="F:nucleotidyltransferase activity"/>
    <property type="evidence" value="ECO:0007669"/>
    <property type="project" value="UniProtKB-KW"/>
</dbReference>
<evidence type="ECO:0000313" key="1">
    <source>
        <dbReference type="EMBL" id="MBZ9610218.1"/>
    </source>
</evidence>
<reference evidence="1 2" key="2">
    <citation type="submission" date="2021-08" db="EMBL/GenBank/DDBJ databases">
        <title>Rheinheimera aquimaris sp. nov., isolated from seawater of the East Sea in Korea.</title>
        <authorList>
            <person name="Kim K.H."/>
            <person name="Wenting R."/>
            <person name="Kim K.R."/>
            <person name="Jeon C.O."/>
        </authorList>
    </citation>
    <scope>NUCLEOTIDE SEQUENCE [LARGE SCALE GENOMIC DNA]</scope>
    <source>
        <strain evidence="1 2">MA-13</strain>
    </source>
</reference>
<evidence type="ECO:0000313" key="2">
    <source>
        <dbReference type="Proteomes" id="UP000663814"/>
    </source>
</evidence>
<name>A0ABS7X3T0_9GAMM</name>
<dbReference type="InterPro" id="IPR003329">
    <property type="entry name" value="Cytidylyl_trans"/>
</dbReference>
<sequence length="232" mass="25907">MRIAVIPARGGSKRIPNKNIKLFCGKPIIAYSIAAAHESGLFDKIIVSTDSENIADVAIQYGAQVPFLRPAELADDYASARVAVHHTREMLERQGLTISYTCCIYATAPFVQAASIVDGFNKLANSEKKYCFSVAQFDYSPFRGIVFSSGKAELLFPQHRHSRSQDMPAVYHDAAQFYWSKIQHPVIDEPLVGADFEPIIIPSMLVQDIDTAEDWTQAELKYQLLQQHRAVT</sequence>
<dbReference type="InterPro" id="IPR020039">
    <property type="entry name" value="PseF"/>
</dbReference>
<keyword evidence="1" id="KW-0808">Transferase</keyword>
<dbReference type="InterPro" id="IPR050793">
    <property type="entry name" value="CMP-NeuNAc_synthase"/>
</dbReference>
<comment type="caution">
    <text evidence="1">The sequence shown here is derived from an EMBL/GenBank/DDBJ whole genome shotgun (WGS) entry which is preliminary data.</text>
</comment>
<dbReference type="SUPFAM" id="SSF53448">
    <property type="entry name" value="Nucleotide-diphospho-sugar transferases"/>
    <property type="match status" value="1"/>
</dbReference>
<organism evidence="1 2">
    <name type="scientific">Rheinheimera maricola</name>
    <dbReference type="NCBI Taxonomy" id="2793282"/>
    <lineage>
        <taxon>Bacteria</taxon>
        <taxon>Pseudomonadati</taxon>
        <taxon>Pseudomonadota</taxon>
        <taxon>Gammaproteobacteria</taxon>
        <taxon>Chromatiales</taxon>
        <taxon>Chromatiaceae</taxon>
        <taxon>Rheinheimera</taxon>
    </lineage>
</organism>
<dbReference type="PANTHER" id="PTHR21485:SF6">
    <property type="entry name" value="N-ACYLNEURAMINATE CYTIDYLYLTRANSFERASE-RELATED"/>
    <property type="match status" value="1"/>
</dbReference>
<dbReference type="EMBL" id="JAERPS020000001">
    <property type="protein sequence ID" value="MBZ9610218.1"/>
    <property type="molecule type" value="Genomic_DNA"/>
</dbReference>
<dbReference type="EC" id="2.7.7.81" evidence="1"/>
<dbReference type="PANTHER" id="PTHR21485">
    <property type="entry name" value="HAD SUPERFAMILY MEMBERS CMAS AND KDSC"/>
    <property type="match status" value="1"/>
</dbReference>
<dbReference type="InterPro" id="IPR029044">
    <property type="entry name" value="Nucleotide-diphossugar_trans"/>
</dbReference>
<dbReference type="Pfam" id="PF02348">
    <property type="entry name" value="CTP_transf_3"/>
    <property type="match status" value="1"/>
</dbReference>
<dbReference type="Gene3D" id="3.90.550.10">
    <property type="entry name" value="Spore Coat Polysaccharide Biosynthesis Protein SpsA, Chain A"/>
    <property type="match status" value="1"/>
</dbReference>
<reference evidence="1 2" key="1">
    <citation type="submission" date="2020-12" db="EMBL/GenBank/DDBJ databases">
        <authorList>
            <person name="Ruan W."/>
            <person name="Khan S.A."/>
            <person name="Jeon C.O."/>
        </authorList>
    </citation>
    <scope>NUCLEOTIDE SEQUENCE [LARGE SCALE GENOMIC DNA]</scope>
    <source>
        <strain evidence="1 2">MA-13</strain>
    </source>
</reference>
<dbReference type="RefSeq" id="WP_205310238.1">
    <property type="nucleotide sequence ID" value="NZ_JAERPS020000001.1"/>
</dbReference>
<dbReference type="CDD" id="cd02513">
    <property type="entry name" value="CMP-NeuAc_Synthase"/>
    <property type="match status" value="1"/>
</dbReference>
<accession>A0ABS7X3T0</accession>
<keyword evidence="1" id="KW-0548">Nucleotidyltransferase</keyword>
<dbReference type="NCBIfam" id="TIGR03584">
    <property type="entry name" value="PseF"/>
    <property type="match status" value="1"/>
</dbReference>